<reference evidence="1 2" key="2">
    <citation type="submission" date="2007-09" db="EMBL/GenBank/DDBJ databases">
        <title>Draft genome sequence of Clostridium bolteae (ATCC BAA-613).</title>
        <authorList>
            <person name="Sudarsanam P."/>
            <person name="Ley R."/>
            <person name="Guruge J."/>
            <person name="Turnbaugh P.J."/>
            <person name="Mahowald M."/>
            <person name="Liep D."/>
            <person name="Gordon J."/>
        </authorList>
    </citation>
    <scope>NUCLEOTIDE SEQUENCE [LARGE SCALE GENOMIC DNA]</scope>
    <source>
        <strain evidence="2">ATCC BAA-613 / DSM 15670 / CCUG 46953 / JCM 12243 / WAL 16351</strain>
    </source>
</reference>
<dbReference type="HOGENOM" id="CLU_3355377_0_0_9"/>
<evidence type="ECO:0000313" key="1">
    <source>
        <dbReference type="EMBL" id="EDP18270.1"/>
    </source>
</evidence>
<dbReference type="EMBL" id="ABCC02000017">
    <property type="protein sequence ID" value="EDP18270.1"/>
    <property type="molecule type" value="Genomic_DNA"/>
</dbReference>
<proteinExistence type="predicted"/>
<comment type="caution">
    <text evidence="1">The sequence shown here is derived from an EMBL/GenBank/DDBJ whole genome shotgun (WGS) entry which is preliminary data.</text>
</comment>
<sequence length="36" mass="4015">MMFLLGKIAMGRDSFDGKRSLSKSNTVEGILLNEVR</sequence>
<protein>
    <submittedName>
        <fullName evidence="1">Uncharacterized protein</fullName>
    </submittedName>
</protein>
<reference evidence="1 2" key="1">
    <citation type="submission" date="2007-08" db="EMBL/GenBank/DDBJ databases">
        <authorList>
            <person name="Fulton L."/>
            <person name="Clifton S."/>
            <person name="Fulton B."/>
            <person name="Xu J."/>
            <person name="Minx P."/>
            <person name="Pepin K.H."/>
            <person name="Johnson M."/>
            <person name="Thiruvilangam P."/>
            <person name="Bhonagiri V."/>
            <person name="Nash W.E."/>
            <person name="Mardis E.R."/>
            <person name="Wilson R.K."/>
        </authorList>
    </citation>
    <scope>NUCLEOTIDE SEQUENCE [LARGE SCALE GENOMIC DNA]</scope>
    <source>
        <strain evidence="2">ATCC BAA-613 / DSM 15670 / CCUG 46953 / JCM 12243 / WAL 16351</strain>
    </source>
</reference>
<gene>
    <name evidence="1" type="ORF">CLOBOL_01625</name>
</gene>
<evidence type="ECO:0000313" key="2">
    <source>
        <dbReference type="Proteomes" id="UP000005396"/>
    </source>
</evidence>
<dbReference type="Proteomes" id="UP000005396">
    <property type="component" value="Unassembled WGS sequence"/>
</dbReference>
<organism evidence="1 2">
    <name type="scientific">Enterocloster bolteae (strain ATCC BAA-613 / DSM 15670 / CCUG 46953 / JCM 12243 / WAL 16351)</name>
    <name type="common">Clostridium bolteae</name>
    <dbReference type="NCBI Taxonomy" id="411902"/>
    <lineage>
        <taxon>Bacteria</taxon>
        <taxon>Bacillati</taxon>
        <taxon>Bacillota</taxon>
        <taxon>Clostridia</taxon>
        <taxon>Lachnospirales</taxon>
        <taxon>Lachnospiraceae</taxon>
        <taxon>Enterocloster</taxon>
    </lineage>
</organism>
<dbReference type="AlphaFoldDB" id="A8RLH7"/>
<accession>A8RLH7</accession>
<name>A8RLH7_ENTBW</name>
<dbReference type="PaxDb" id="411902-CLOBOL_01625"/>